<dbReference type="Pfam" id="PF12146">
    <property type="entry name" value="Hydrolase_4"/>
    <property type="match status" value="1"/>
</dbReference>
<dbReference type="InterPro" id="IPR051044">
    <property type="entry name" value="MAG_DAG_Lipase"/>
</dbReference>
<dbReference type="Proteomes" id="UP000184604">
    <property type="component" value="Chromosome"/>
</dbReference>
<dbReference type="EMBL" id="CP018335">
    <property type="protein sequence ID" value="APM39354.1"/>
    <property type="molecule type" value="Genomic_DNA"/>
</dbReference>
<dbReference type="Gene3D" id="3.40.50.1820">
    <property type="entry name" value="alpha/beta hydrolase"/>
    <property type="match status" value="1"/>
</dbReference>
<reference evidence="2 3" key="1">
    <citation type="submission" date="2016-12" db="EMBL/GenBank/DDBJ databases">
        <title>Complete genome sequence of Clostridium kluyveri JZZ isolated from the pit mud of a Chinese flavor liquor-making factory.</title>
        <authorList>
            <person name="Wang Y."/>
        </authorList>
    </citation>
    <scope>NUCLEOTIDE SEQUENCE [LARGE SCALE GENOMIC DNA]</scope>
    <source>
        <strain evidence="2 3">JZZ</strain>
    </source>
</reference>
<evidence type="ECO:0000259" key="1">
    <source>
        <dbReference type="Pfam" id="PF12146"/>
    </source>
</evidence>
<organism evidence="2 3">
    <name type="scientific">Clostridium kluyveri</name>
    <dbReference type="NCBI Taxonomy" id="1534"/>
    <lineage>
        <taxon>Bacteria</taxon>
        <taxon>Bacillati</taxon>
        <taxon>Bacillota</taxon>
        <taxon>Clostridia</taxon>
        <taxon>Eubacteriales</taxon>
        <taxon>Clostridiaceae</taxon>
        <taxon>Clostridium</taxon>
    </lineage>
</organism>
<evidence type="ECO:0000313" key="2">
    <source>
        <dbReference type="EMBL" id="APM39354.1"/>
    </source>
</evidence>
<feature type="domain" description="Serine aminopeptidase S33" evidence="1">
    <location>
        <begin position="48"/>
        <end position="315"/>
    </location>
</feature>
<accession>A0A1L5F8L3</accession>
<dbReference type="SUPFAM" id="SSF53474">
    <property type="entry name" value="alpha/beta-Hydrolases"/>
    <property type="match status" value="1"/>
</dbReference>
<dbReference type="GO" id="GO:0016787">
    <property type="term" value="F:hydrolase activity"/>
    <property type="evidence" value="ECO:0007669"/>
    <property type="project" value="UniProtKB-KW"/>
</dbReference>
<protein>
    <submittedName>
        <fullName evidence="2">Hydrolase</fullName>
    </submittedName>
</protein>
<dbReference type="AlphaFoldDB" id="A0A1L5F8L3"/>
<dbReference type="InterPro" id="IPR022742">
    <property type="entry name" value="Hydrolase_4"/>
</dbReference>
<keyword evidence="2" id="KW-0378">Hydrolase</keyword>
<evidence type="ECO:0000313" key="3">
    <source>
        <dbReference type="Proteomes" id="UP000184604"/>
    </source>
</evidence>
<proteinExistence type="predicted"/>
<sequence>MGINNIEVTPNVKSNTVYISETFFYKDAQGVDIFTEKWYPTKDKDIYGVIQVAHGMGETTDYYREFSQEMVKAGFIVYINEGRGHGRTAGDINEPSYAENAGYMGEDGVNWMVEDIKLLTDIIKRQNPSLPNFLLGHSLGSVLAQIYAYKYGSEVNGIIYSGTTGPIHIKKIAELIETASKEAKKIGRKAVSIEASNIFFEHFNDEFQPSKTDYDWLTSDSKMLEDTLNSPYAAVEYKVGYFEDLFNSLKDIHKPSVVERIPKDLPIFSISGSKDPFGDNGKGIKELFKIYKQYGIKDATYKIYENGRHEMLREVNRDEVIKDLHNWLYNHI</sequence>
<dbReference type="OrthoDB" id="9806902at2"/>
<dbReference type="InterPro" id="IPR029058">
    <property type="entry name" value="AB_hydrolase_fold"/>
</dbReference>
<dbReference type="RefSeq" id="WP_073538980.1">
    <property type="nucleotide sequence ID" value="NZ_CP018335.1"/>
</dbReference>
<gene>
    <name evidence="2" type="ORF">BS101_11660</name>
</gene>
<name>A0A1L5F8L3_CLOKL</name>
<dbReference type="PANTHER" id="PTHR11614">
    <property type="entry name" value="PHOSPHOLIPASE-RELATED"/>
    <property type="match status" value="1"/>
</dbReference>